<evidence type="ECO:0000313" key="3">
    <source>
        <dbReference type="EMBL" id="KUJ24386.1"/>
    </source>
</evidence>
<dbReference type="RefSeq" id="XP_018078741.1">
    <property type="nucleotide sequence ID" value="XM_018218039.1"/>
</dbReference>
<protein>
    <recommendedName>
        <fullName evidence="2">Heterokaryon incompatibility domain-containing protein</fullName>
    </recommendedName>
</protein>
<sequence length="776" mass="86574">MSREGDGLHPPSIGMAAARPSLSSNKHNASNFAPLSLPRSIRLLRIVALSPEAGSPSQDPPVLGVFLEQFHLDQSPEYHALSYTWGEACRADIEDTDAPETASTNGCPTILVLENTRSPGEPTSEDKSSQANFRPQRKPYLITQNLQDGLQHLARTVYAGKWFWIDALCIDQENLSEKAIQVALMGEIYSKASKVIIWLGSDTKDLEEVEWLCNDYLIALSNYYLTFGMEDLRAQTPYSPKLLAHLNLQLPHGDILLCWEKYLEFCRRRRWLSRIWIVQEVALARDIVVECGETSLVWDHLQTLGRLIKALGWQPMTAPSVNKAFGRAICDEVIRLFLVKDDLGAATERLKKRGTVQGELANSFANSPDTSDQDVHLEWYRYLQRLLYTTRPYSATDARDKIFGLLGIAQTVLPVGMPLPIQPDYSEHSTAVSVYTSVSSMLLEKVSRSQNLSFVEDPGSRIIQGLPSWVPDYSVTLITAPLTLIRHPDHLFDCCPVEGSVITPFTIQQSTLETEGAVFDHIVAFGPPMWDVLKKSNVKSCLDMCKNIVQPYLDTNQDPSEVLWRTLIADTYASLPAAPSILASFKAWTRSRIAQDLTPDIISTDETGAQVTNVLLNESQIRAQLSFVQDLHDTIPALSLPTVNEVLDTIRITHRFMLQDFVARYATLDPNDPFPSRSEQRYRIEADAGAYHEALGISAPFRRLFRTERGFLGLGPQSAEVGDGIWLLKDAAVPFVLKAGDEDGTMRLVGECYLHGFMGGRMAQEVGGKVARIRIV</sequence>
<accession>A0A194XW72</accession>
<dbReference type="GeneID" id="28827765"/>
<dbReference type="InterPro" id="IPR052895">
    <property type="entry name" value="HetReg/Transcr_Mod"/>
</dbReference>
<dbReference type="OrthoDB" id="2157530at2759"/>
<dbReference type="Pfam" id="PF06985">
    <property type="entry name" value="HET"/>
    <property type="match status" value="1"/>
</dbReference>
<dbReference type="EMBL" id="KQ947404">
    <property type="protein sequence ID" value="KUJ24386.1"/>
    <property type="molecule type" value="Genomic_DNA"/>
</dbReference>
<dbReference type="PANTHER" id="PTHR24148">
    <property type="entry name" value="ANKYRIN REPEAT DOMAIN-CONTAINING PROTEIN 39 HOMOLOG-RELATED"/>
    <property type="match status" value="1"/>
</dbReference>
<feature type="region of interest" description="Disordered" evidence="1">
    <location>
        <begin position="97"/>
        <end position="132"/>
    </location>
</feature>
<keyword evidence="4" id="KW-1185">Reference proteome</keyword>
<dbReference type="Proteomes" id="UP000070700">
    <property type="component" value="Unassembled WGS sequence"/>
</dbReference>
<dbReference type="InParanoid" id="A0A194XW72"/>
<name>A0A194XW72_MOLSC</name>
<feature type="domain" description="Heterokaryon incompatibility" evidence="2">
    <location>
        <begin position="78"/>
        <end position="280"/>
    </location>
</feature>
<evidence type="ECO:0000259" key="2">
    <source>
        <dbReference type="Pfam" id="PF06985"/>
    </source>
</evidence>
<dbReference type="InterPro" id="IPR010730">
    <property type="entry name" value="HET"/>
</dbReference>
<dbReference type="Pfam" id="PF26639">
    <property type="entry name" value="Het-6_barrel"/>
    <property type="match status" value="1"/>
</dbReference>
<evidence type="ECO:0000256" key="1">
    <source>
        <dbReference type="SAM" id="MobiDB-lite"/>
    </source>
</evidence>
<organism evidence="3 4">
    <name type="scientific">Mollisia scopiformis</name>
    <name type="common">Conifer needle endophyte fungus</name>
    <name type="synonym">Phialocephala scopiformis</name>
    <dbReference type="NCBI Taxonomy" id="149040"/>
    <lineage>
        <taxon>Eukaryota</taxon>
        <taxon>Fungi</taxon>
        <taxon>Dikarya</taxon>
        <taxon>Ascomycota</taxon>
        <taxon>Pezizomycotina</taxon>
        <taxon>Leotiomycetes</taxon>
        <taxon>Helotiales</taxon>
        <taxon>Mollisiaceae</taxon>
        <taxon>Mollisia</taxon>
    </lineage>
</organism>
<gene>
    <name evidence="3" type="ORF">LY89DRAFT_713249</name>
</gene>
<dbReference type="PANTHER" id="PTHR24148:SF73">
    <property type="entry name" value="HET DOMAIN PROTEIN (AFU_ORTHOLOGUE AFUA_8G01020)"/>
    <property type="match status" value="1"/>
</dbReference>
<dbReference type="KEGG" id="psco:LY89DRAFT_713249"/>
<evidence type="ECO:0000313" key="4">
    <source>
        <dbReference type="Proteomes" id="UP000070700"/>
    </source>
</evidence>
<proteinExistence type="predicted"/>
<reference evidence="3 4" key="1">
    <citation type="submission" date="2015-10" db="EMBL/GenBank/DDBJ databases">
        <title>Full genome of DAOMC 229536 Phialocephala scopiformis, a fungal endophyte of spruce producing the potent anti-insectan compound rugulosin.</title>
        <authorList>
            <consortium name="DOE Joint Genome Institute"/>
            <person name="Walker A.K."/>
            <person name="Frasz S.L."/>
            <person name="Seifert K.A."/>
            <person name="Miller J.D."/>
            <person name="Mondo S.J."/>
            <person name="Labutti K."/>
            <person name="Lipzen A."/>
            <person name="Dockter R."/>
            <person name="Kennedy M."/>
            <person name="Grigoriev I.V."/>
            <person name="Spatafora J.W."/>
        </authorList>
    </citation>
    <scope>NUCLEOTIDE SEQUENCE [LARGE SCALE GENOMIC DNA]</scope>
    <source>
        <strain evidence="3 4">CBS 120377</strain>
    </source>
</reference>
<feature type="region of interest" description="Disordered" evidence="1">
    <location>
        <begin position="1"/>
        <end position="26"/>
    </location>
</feature>
<dbReference type="AlphaFoldDB" id="A0A194XW72"/>